<name>A0ACC0TTP7_9AGAM</name>
<organism evidence="1 2">
    <name type="scientific">Russula earlei</name>
    <dbReference type="NCBI Taxonomy" id="71964"/>
    <lineage>
        <taxon>Eukaryota</taxon>
        <taxon>Fungi</taxon>
        <taxon>Dikarya</taxon>
        <taxon>Basidiomycota</taxon>
        <taxon>Agaricomycotina</taxon>
        <taxon>Agaricomycetes</taxon>
        <taxon>Russulales</taxon>
        <taxon>Russulaceae</taxon>
        <taxon>Russula</taxon>
    </lineage>
</organism>
<accession>A0ACC0TTP7</accession>
<dbReference type="EMBL" id="JAGFNK010000589">
    <property type="protein sequence ID" value="KAI9447298.1"/>
    <property type="molecule type" value="Genomic_DNA"/>
</dbReference>
<reference evidence="1" key="1">
    <citation type="submission" date="2021-03" db="EMBL/GenBank/DDBJ databases">
        <title>Evolutionary priming and transition to the ectomycorrhizal habit in an iconic lineage of mushroom-forming fungi: is preadaptation a requirement?</title>
        <authorList>
            <consortium name="DOE Joint Genome Institute"/>
            <person name="Looney B.P."/>
            <person name="Miyauchi S."/>
            <person name="Morin E."/>
            <person name="Drula E."/>
            <person name="Courty P.E."/>
            <person name="Chicoki N."/>
            <person name="Fauchery L."/>
            <person name="Kohler A."/>
            <person name="Kuo A."/>
            <person name="LaButti K."/>
            <person name="Pangilinan J."/>
            <person name="Lipzen A."/>
            <person name="Riley R."/>
            <person name="Andreopoulos W."/>
            <person name="He G."/>
            <person name="Johnson J."/>
            <person name="Barry K.W."/>
            <person name="Grigoriev I.V."/>
            <person name="Nagy L."/>
            <person name="Hibbett D."/>
            <person name="Henrissat B."/>
            <person name="Matheny P.B."/>
            <person name="Labbe J."/>
            <person name="Martin A.F."/>
        </authorList>
    </citation>
    <scope>NUCLEOTIDE SEQUENCE</scope>
    <source>
        <strain evidence="1">BPL698</strain>
    </source>
</reference>
<evidence type="ECO:0000313" key="2">
    <source>
        <dbReference type="Proteomes" id="UP001207468"/>
    </source>
</evidence>
<comment type="caution">
    <text evidence="1">The sequence shown here is derived from an EMBL/GenBank/DDBJ whole genome shotgun (WGS) entry which is preliminary data.</text>
</comment>
<proteinExistence type="predicted"/>
<protein>
    <submittedName>
        <fullName evidence="1">Uncharacterized protein</fullName>
    </submittedName>
</protein>
<keyword evidence="2" id="KW-1185">Reference proteome</keyword>
<sequence length="417" mass="47447">MNFRGFIHSFLPCVPRSSTTIGSPIQDSLKGKNRRVTINTLPDDVLVDIFYFYVNDWDVGTSGWHTLVHVCQKWRYVVFASPRRLNLRLLYTGKRPMSEMLDDWPVLPVMISLETHSSLIRGNITAFLNSEHHHRICGISMLPIPASDLEIFVAAMQKPFPELTSLYIWVEESRVTSLPLQDSFLGGSAPLLRRLVLRNCPFPGLPKLLLSANHLVILSLWNIPDSGYFSPQALGAALSVMSRLAALRVEFQFPRYPTSRPPLPLTRSVLPSLTRLVFEGVHEYLEDLLAQIEAPLLNKLRIIFFMDPQFVIPQLHRLINFAESFKKCHTAFVYTSYDAIRFAAFRETHQFPELSFDIRWGVLGRPLSLLAQVCSSSLHVLSALVQLDIVVPVLSFPQSLWVLITLDGWNSWTRSPL</sequence>
<evidence type="ECO:0000313" key="1">
    <source>
        <dbReference type="EMBL" id="KAI9447298.1"/>
    </source>
</evidence>
<gene>
    <name evidence="1" type="ORF">F5148DRAFT_720593</name>
</gene>
<dbReference type="Proteomes" id="UP001207468">
    <property type="component" value="Unassembled WGS sequence"/>
</dbReference>